<dbReference type="RefSeq" id="WP_190426030.1">
    <property type="nucleotide sequence ID" value="NZ_JAMPKK010000028.1"/>
</dbReference>
<feature type="transmembrane region" description="Helical" evidence="5">
    <location>
        <begin position="286"/>
        <end position="304"/>
    </location>
</feature>
<evidence type="ECO:0000313" key="8">
    <source>
        <dbReference type="Proteomes" id="UP001442494"/>
    </source>
</evidence>
<feature type="transmembrane region" description="Helical" evidence="5">
    <location>
        <begin position="233"/>
        <end position="250"/>
    </location>
</feature>
<evidence type="ECO:0000313" key="7">
    <source>
        <dbReference type="EMBL" id="MEP0865564.1"/>
    </source>
</evidence>
<feature type="transmembrane region" description="Helical" evidence="5">
    <location>
        <begin position="99"/>
        <end position="118"/>
    </location>
</feature>
<feature type="transmembrane region" description="Helical" evidence="5">
    <location>
        <begin position="445"/>
        <end position="463"/>
    </location>
</feature>
<feature type="transmembrane region" description="Helical" evidence="5">
    <location>
        <begin position="154"/>
        <end position="172"/>
    </location>
</feature>
<name>A0ABV0JQ37_9CYAN</name>
<dbReference type="Pfam" id="PF04932">
    <property type="entry name" value="Wzy_C"/>
    <property type="match status" value="1"/>
</dbReference>
<dbReference type="PANTHER" id="PTHR37422">
    <property type="entry name" value="TEICHURONIC ACID BIOSYNTHESIS PROTEIN TUAE"/>
    <property type="match status" value="1"/>
</dbReference>
<accession>A0ABV0JQ37</accession>
<protein>
    <submittedName>
        <fullName evidence="7">IctB family putative bicarbonate transporter</fullName>
    </submittedName>
</protein>
<reference evidence="7 8" key="1">
    <citation type="submission" date="2022-04" db="EMBL/GenBank/DDBJ databases">
        <title>Positive selection, recombination, and allopatry shape intraspecific diversity of widespread and dominant cyanobacteria.</title>
        <authorList>
            <person name="Wei J."/>
            <person name="Shu W."/>
            <person name="Hu C."/>
        </authorList>
    </citation>
    <scope>NUCLEOTIDE SEQUENCE [LARGE SCALE GENOMIC DNA]</scope>
    <source>
        <strain evidence="7 8">GB2-A5</strain>
    </source>
</reference>
<gene>
    <name evidence="7" type="ORF">NDI37_13915</name>
</gene>
<keyword evidence="8" id="KW-1185">Reference proteome</keyword>
<comment type="subcellular location">
    <subcellularLocation>
        <location evidence="1">Membrane</location>
        <topology evidence="1">Multi-pass membrane protein</topology>
    </subcellularLocation>
</comment>
<evidence type="ECO:0000256" key="5">
    <source>
        <dbReference type="SAM" id="Phobius"/>
    </source>
</evidence>
<sequence length="470" mass="53380">MTNYITLWQRFTMSNLPLYQWQSTSYLHRLVGILRSWRQSSWLMQWEQAIGAVLVALVFVLAPFVSNVLIGVLMAAGAGFWALLTLSDDRGYVQGSPKVTPIHWLVLLYWGIATIATALSPEKEAAFKGWSKLTLYLLFFALMARVLRSPRLRSILITVYLHVALIVSVYGLRQWFFGAEALATWTDPTSPMSKTTRVYSYLGNPNLLAAYLLPAIALSLAAVFVWRGWVPKALALTMFVVNSACLVLTFSRGGWIALIFLLGAFAMMLVFWWSIQMPPFWRTWSLPLLLGSSAVVLLLALLFVEPLRDRVLSMFSGRKDSSNNFRINVWIAVREMIRDRPILGIGPGNVVFNKIYPVYQLPRYNALSAYSIFLELLVETGFIGFTSFMWLLIVTFNQGWLQLTRLRKVQRRDGFWLMAAIAAMLGLLGHGLVDTVWYRPEVNTLWWMMVALIASYYIVSPASDRTLPTS</sequence>
<comment type="caution">
    <text evidence="7">The sequence shown here is derived from an EMBL/GenBank/DDBJ whole genome shotgun (WGS) entry which is preliminary data.</text>
</comment>
<dbReference type="InterPro" id="IPR007016">
    <property type="entry name" value="O-antigen_ligase-rel_domated"/>
</dbReference>
<proteinExistence type="predicted"/>
<feature type="domain" description="O-antigen ligase-related" evidence="6">
    <location>
        <begin position="238"/>
        <end position="388"/>
    </location>
</feature>
<dbReference type="InterPro" id="IPR006007">
    <property type="entry name" value="Inorganic_carbon_transpt"/>
</dbReference>
<dbReference type="Proteomes" id="UP001442494">
    <property type="component" value="Unassembled WGS sequence"/>
</dbReference>
<dbReference type="NCBIfam" id="TIGR00947">
    <property type="entry name" value="2A73"/>
    <property type="match status" value="1"/>
</dbReference>
<evidence type="ECO:0000256" key="4">
    <source>
        <dbReference type="ARBA" id="ARBA00023136"/>
    </source>
</evidence>
<feature type="transmembrane region" description="Helical" evidence="5">
    <location>
        <begin position="68"/>
        <end position="87"/>
    </location>
</feature>
<evidence type="ECO:0000256" key="3">
    <source>
        <dbReference type="ARBA" id="ARBA00022989"/>
    </source>
</evidence>
<feature type="transmembrane region" description="Helical" evidence="5">
    <location>
        <begin position="256"/>
        <end position="274"/>
    </location>
</feature>
<evidence type="ECO:0000259" key="6">
    <source>
        <dbReference type="Pfam" id="PF04932"/>
    </source>
</evidence>
<evidence type="ECO:0000256" key="2">
    <source>
        <dbReference type="ARBA" id="ARBA00022692"/>
    </source>
</evidence>
<dbReference type="InterPro" id="IPR051533">
    <property type="entry name" value="WaaL-like"/>
</dbReference>
<keyword evidence="4 5" id="KW-0472">Membrane</keyword>
<feature type="transmembrane region" description="Helical" evidence="5">
    <location>
        <begin position="208"/>
        <end position="226"/>
    </location>
</feature>
<evidence type="ECO:0000256" key="1">
    <source>
        <dbReference type="ARBA" id="ARBA00004141"/>
    </source>
</evidence>
<dbReference type="EMBL" id="JAMPKK010000028">
    <property type="protein sequence ID" value="MEP0865564.1"/>
    <property type="molecule type" value="Genomic_DNA"/>
</dbReference>
<feature type="transmembrane region" description="Helical" evidence="5">
    <location>
        <begin position="369"/>
        <end position="393"/>
    </location>
</feature>
<dbReference type="PANTHER" id="PTHR37422:SF22">
    <property type="entry name" value="SLR1515 PROTEIN"/>
    <property type="match status" value="1"/>
</dbReference>
<feature type="transmembrane region" description="Helical" evidence="5">
    <location>
        <begin position="414"/>
        <end position="433"/>
    </location>
</feature>
<organism evidence="7 8">
    <name type="scientific">Funiculus sociatus GB2-A5</name>
    <dbReference type="NCBI Taxonomy" id="2933946"/>
    <lineage>
        <taxon>Bacteria</taxon>
        <taxon>Bacillati</taxon>
        <taxon>Cyanobacteriota</taxon>
        <taxon>Cyanophyceae</taxon>
        <taxon>Coleofasciculales</taxon>
        <taxon>Coleofasciculaceae</taxon>
        <taxon>Funiculus</taxon>
    </lineage>
</organism>
<keyword evidence="2 5" id="KW-0812">Transmembrane</keyword>
<keyword evidence="3 5" id="KW-1133">Transmembrane helix</keyword>